<gene>
    <name evidence="1" type="ORF">GX888_01110</name>
</gene>
<reference evidence="1 2" key="1">
    <citation type="journal article" date="2020" name="Biotechnol. Biofuels">
        <title>New insights from the biogas microbiome by comprehensive genome-resolved metagenomics of nearly 1600 species originating from multiple anaerobic digesters.</title>
        <authorList>
            <person name="Campanaro S."/>
            <person name="Treu L."/>
            <person name="Rodriguez-R L.M."/>
            <person name="Kovalovszki A."/>
            <person name="Ziels R.M."/>
            <person name="Maus I."/>
            <person name="Zhu X."/>
            <person name="Kougias P.G."/>
            <person name="Basile A."/>
            <person name="Luo G."/>
            <person name="Schluter A."/>
            <person name="Konstantinidis K.T."/>
            <person name="Angelidaki I."/>
        </authorList>
    </citation>
    <scope>NUCLEOTIDE SEQUENCE [LARGE SCALE GENOMIC DNA]</scope>
    <source>
        <strain evidence="1">AS19jrsBPTG_9</strain>
    </source>
</reference>
<comment type="caution">
    <text evidence="1">The sequence shown here is derived from an EMBL/GenBank/DDBJ whole genome shotgun (WGS) entry which is preliminary data.</text>
</comment>
<dbReference type="AlphaFoldDB" id="A0A847VCR8"/>
<accession>A0A847VCR8</accession>
<evidence type="ECO:0000313" key="1">
    <source>
        <dbReference type="EMBL" id="NLZ24336.1"/>
    </source>
</evidence>
<proteinExistence type="predicted"/>
<dbReference type="InterPro" id="IPR029057">
    <property type="entry name" value="PRTase-like"/>
</dbReference>
<name>A0A847VCR8_9BACT</name>
<sequence>MGQIPLIKLLPPKNLYIYLVGLYMFKRYQNPKVLYLFYKHIIKGERVLLIDDNITISGLFK</sequence>
<evidence type="ECO:0000313" key="2">
    <source>
        <dbReference type="Proteomes" id="UP000564033"/>
    </source>
</evidence>
<dbReference type="Proteomes" id="UP000564033">
    <property type="component" value="Unassembled WGS sequence"/>
</dbReference>
<protein>
    <submittedName>
        <fullName evidence="1">Uncharacterized protein</fullName>
    </submittedName>
</protein>
<dbReference type="EMBL" id="JAAZIL010000030">
    <property type="protein sequence ID" value="NLZ24336.1"/>
    <property type="molecule type" value="Genomic_DNA"/>
</dbReference>
<dbReference type="SUPFAM" id="SSF53271">
    <property type="entry name" value="PRTase-like"/>
    <property type="match status" value="1"/>
</dbReference>
<organism evidence="1 2">
    <name type="scientific">Candidatus Dojkabacteria bacterium</name>
    <dbReference type="NCBI Taxonomy" id="2099670"/>
    <lineage>
        <taxon>Bacteria</taxon>
        <taxon>Candidatus Dojkabacteria</taxon>
    </lineage>
</organism>